<sequence>REEGFKVQEASGSKGYVVQAQKGGFFRTLLAMDRGFTATVQGDKDDFSVKLGVTGWLADLSMAAIESLFLSPPIAFVEAPESLWTFEIEHRL</sequence>
<organism evidence="1">
    <name type="scientific">mine drainage metagenome</name>
    <dbReference type="NCBI Taxonomy" id="410659"/>
    <lineage>
        <taxon>unclassified sequences</taxon>
        <taxon>metagenomes</taxon>
        <taxon>ecological metagenomes</taxon>
    </lineage>
</organism>
<reference evidence="1" key="2">
    <citation type="journal article" date="2014" name="ISME J.">
        <title>Microbial stratification in low pH oxic and suboxic macroscopic growths along an acid mine drainage.</title>
        <authorList>
            <person name="Mendez-Garcia C."/>
            <person name="Mesa V."/>
            <person name="Sprenger R.R."/>
            <person name="Richter M."/>
            <person name="Diez M.S."/>
            <person name="Solano J."/>
            <person name="Bargiela R."/>
            <person name="Golyshina O.V."/>
            <person name="Manteca A."/>
            <person name="Ramos J.L."/>
            <person name="Gallego J.R."/>
            <person name="Llorente I."/>
            <person name="Martins Dos Santos V.A."/>
            <person name="Jensen O.N."/>
            <person name="Pelaez A.I."/>
            <person name="Sanchez J."/>
            <person name="Ferrer M."/>
        </authorList>
    </citation>
    <scope>NUCLEOTIDE SEQUENCE</scope>
</reference>
<comment type="caution">
    <text evidence="1">The sequence shown here is derived from an EMBL/GenBank/DDBJ whole genome shotgun (WGS) entry which is preliminary data.</text>
</comment>
<dbReference type="EMBL" id="AUZY01003394">
    <property type="protein sequence ID" value="EQD69414.1"/>
    <property type="molecule type" value="Genomic_DNA"/>
</dbReference>
<evidence type="ECO:0000313" key="1">
    <source>
        <dbReference type="EMBL" id="EQD69414.1"/>
    </source>
</evidence>
<proteinExistence type="predicted"/>
<reference evidence="1" key="1">
    <citation type="submission" date="2013-08" db="EMBL/GenBank/DDBJ databases">
        <authorList>
            <person name="Mendez C."/>
            <person name="Richter M."/>
            <person name="Ferrer M."/>
            <person name="Sanchez J."/>
        </authorList>
    </citation>
    <scope>NUCLEOTIDE SEQUENCE</scope>
</reference>
<feature type="non-terminal residue" evidence="1">
    <location>
        <position position="1"/>
    </location>
</feature>
<dbReference type="AlphaFoldDB" id="T1CM32"/>
<protein>
    <submittedName>
        <fullName evidence="1">Uncharacterized protein</fullName>
    </submittedName>
</protein>
<gene>
    <name evidence="1" type="ORF">B1B_05368</name>
</gene>
<accession>T1CM32</accession>
<name>T1CM32_9ZZZZ</name>